<dbReference type="InterPro" id="IPR006143">
    <property type="entry name" value="RND_pump_MFP"/>
</dbReference>
<feature type="domain" description="CusB-like beta-barrel" evidence="3">
    <location>
        <begin position="188"/>
        <end position="256"/>
    </location>
</feature>
<dbReference type="Gene3D" id="2.40.50.100">
    <property type="match status" value="1"/>
</dbReference>
<dbReference type="InterPro" id="IPR058647">
    <property type="entry name" value="BSH_CzcB-like"/>
</dbReference>
<dbReference type="Proteomes" id="UP000886744">
    <property type="component" value="Unassembled WGS sequence"/>
</dbReference>
<keyword evidence="2" id="KW-0732">Signal</keyword>
<proteinExistence type="inferred from homology"/>
<feature type="chain" id="PRO_5038810805" evidence="2">
    <location>
        <begin position="18"/>
        <end position="337"/>
    </location>
</feature>
<dbReference type="PANTHER" id="PTHR30469">
    <property type="entry name" value="MULTIDRUG RESISTANCE PROTEIN MDTA"/>
    <property type="match status" value="1"/>
</dbReference>
<dbReference type="SUPFAM" id="SSF111369">
    <property type="entry name" value="HlyD-like secretion proteins"/>
    <property type="match status" value="1"/>
</dbReference>
<comment type="similarity">
    <text evidence="1">Belongs to the membrane fusion protein (MFP) (TC 8.A.1) family.</text>
</comment>
<dbReference type="NCBIfam" id="TIGR01730">
    <property type="entry name" value="RND_mfp"/>
    <property type="match status" value="1"/>
</dbReference>
<dbReference type="InterPro" id="IPR058792">
    <property type="entry name" value="Beta-barrel_RND_2"/>
</dbReference>
<feature type="signal peptide" evidence="2">
    <location>
        <begin position="1"/>
        <end position="17"/>
    </location>
</feature>
<sequence length="337" mass="37549">MKFKAIASILASAALLAGCGGGNTGDMAQERVEQVRTSPLAYEEVSRQIELSTTLQGYDQMNISPSLTGLIEKIYVEVGDRVRKGDTLVRMDRNQLNTTRITFANLQIEMNRVQMLLESEAISQQTYDQTKLSYDQTQETLRFLEENTFVRAQFDGVISAKTYEDGELYSGAQPILQLTKIKELKAYVNVPETYYPLVKKGMQVNVYSDIYPGRAFPASIEIVYPTVDPASHTFTLKLRIPNSSELIRPGMYVSTVLDLGRTEALVVPYQAVLRLIGSNNRYVFVDEGGVARRVFVEIGERHDQTIEISSDSLKVGDPIVTTGQAKLVDGVKLNVVK</sequence>
<evidence type="ECO:0000259" key="4">
    <source>
        <dbReference type="Pfam" id="PF25973"/>
    </source>
</evidence>
<dbReference type="Pfam" id="PF25954">
    <property type="entry name" value="Beta-barrel_RND_2"/>
    <property type="match status" value="1"/>
</dbReference>
<comment type="caution">
    <text evidence="5">The sequence shown here is derived from an EMBL/GenBank/DDBJ whole genome shotgun (WGS) entry which is preliminary data.</text>
</comment>
<dbReference type="Pfam" id="PF25973">
    <property type="entry name" value="BSH_CzcB"/>
    <property type="match status" value="1"/>
</dbReference>
<dbReference type="PANTHER" id="PTHR30469:SF15">
    <property type="entry name" value="HLYD FAMILY OF SECRETION PROTEINS"/>
    <property type="match status" value="1"/>
</dbReference>
<evidence type="ECO:0000256" key="1">
    <source>
        <dbReference type="ARBA" id="ARBA00009477"/>
    </source>
</evidence>
<dbReference type="GO" id="GO:0015562">
    <property type="term" value="F:efflux transmembrane transporter activity"/>
    <property type="evidence" value="ECO:0007669"/>
    <property type="project" value="TreeGrafter"/>
</dbReference>
<dbReference type="FunFam" id="2.40.30.170:FF:000010">
    <property type="entry name" value="Efflux RND transporter periplasmic adaptor subunit"/>
    <property type="match status" value="1"/>
</dbReference>
<gene>
    <name evidence="5" type="ORF">IAC94_05690</name>
</gene>
<dbReference type="AlphaFoldDB" id="A0A9D1E1M0"/>
<evidence type="ECO:0000313" key="6">
    <source>
        <dbReference type="Proteomes" id="UP000886744"/>
    </source>
</evidence>
<reference evidence="5" key="1">
    <citation type="submission" date="2020-10" db="EMBL/GenBank/DDBJ databases">
        <authorList>
            <person name="Gilroy R."/>
        </authorList>
    </citation>
    <scope>NUCLEOTIDE SEQUENCE</scope>
    <source>
        <strain evidence="5">ChiHjej13B12-12457</strain>
    </source>
</reference>
<dbReference type="Gene3D" id="2.40.30.170">
    <property type="match status" value="1"/>
</dbReference>
<evidence type="ECO:0000259" key="3">
    <source>
        <dbReference type="Pfam" id="PF25954"/>
    </source>
</evidence>
<accession>A0A9D1E1M0</accession>
<reference evidence="5" key="2">
    <citation type="journal article" date="2021" name="PeerJ">
        <title>Extensive microbial diversity within the chicken gut microbiome revealed by metagenomics and culture.</title>
        <authorList>
            <person name="Gilroy R."/>
            <person name="Ravi A."/>
            <person name="Getino M."/>
            <person name="Pursley I."/>
            <person name="Horton D.L."/>
            <person name="Alikhan N.F."/>
            <person name="Baker D."/>
            <person name="Gharbi K."/>
            <person name="Hall N."/>
            <person name="Watson M."/>
            <person name="Adriaenssens E.M."/>
            <person name="Foster-Nyarko E."/>
            <person name="Jarju S."/>
            <person name="Secka A."/>
            <person name="Antonio M."/>
            <person name="Oren A."/>
            <person name="Chaudhuri R.R."/>
            <person name="La Ragione R."/>
            <person name="Hildebrand F."/>
            <person name="Pallen M.J."/>
        </authorList>
    </citation>
    <scope>NUCLEOTIDE SEQUENCE</scope>
    <source>
        <strain evidence="5">ChiHjej13B12-12457</strain>
    </source>
</reference>
<evidence type="ECO:0000313" key="5">
    <source>
        <dbReference type="EMBL" id="HIR62996.1"/>
    </source>
</evidence>
<evidence type="ECO:0000256" key="2">
    <source>
        <dbReference type="SAM" id="SignalP"/>
    </source>
</evidence>
<protein>
    <submittedName>
        <fullName evidence="5">Efflux RND transporter periplasmic adaptor subunit</fullName>
    </submittedName>
</protein>
<dbReference type="EMBL" id="DVHI01000071">
    <property type="protein sequence ID" value="HIR62996.1"/>
    <property type="molecule type" value="Genomic_DNA"/>
</dbReference>
<organism evidence="5 6">
    <name type="scientific">Candidatus Coprenecus avistercoris</name>
    <dbReference type="NCBI Taxonomy" id="2840730"/>
    <lineage>
        <taxon>Bacteria</taxon>
        <taxon>Pseudomonadati</taxon>
        <taxon>Bacteroidota</taxon>
        <taxon>Bacteroidia</taxon>
        <taxon>Bacteroidales</taxon>
        <taxon>Rikenellaceae</taxon>
        <taxon>Rikenellaceae incertae sedis</taxon>
        <taxon>Candidatus Coprenecus</taxon>
    </lineage>
</organism>
<dbReference type="Gene3D" id="2.40.420.20">
    <property type="match status" value="1"/>
</dbReference>
<name>A0A9D1E1M0_9BACT</name>
<feature type="domain" description="CzcB-like barrel-sandwich hybrid" evidence="4">
    <location>
        <begin position="61"/>
        <end position="178"/>
    </location>
</feature>
<dbReference type="PROSITE" id="PS51257">
    <property type="entry name" value="PROKAR_LIPOPROTEIN"/>
    <property type="match status" value="1"/>
</dbReference>
<dbReference type="GO" id="GO:1990281">
    <property type="term" value="C:efflux pump complex"/>
    <property type="evidence" value="ECO:0007669"/>
    <property type="project" value="TreeGrafter"/>
</dbReference>